<dbReference type="InterPro" id="IPR003461">
    <property type="entry name" value="Keratin"/>
</dbReference>
<dbReference type="EMBL" id="JAUNZN010000066">
    <property type="protein sequence ID" value="KAK4805643.1"/>
    <property type="molecule type" value="Genomic_DNA"/>
</dbReference>
<comment type="similarity">
    <text evidence="1 5">Belongs to the avian keratin family.</text>
</comment>
<proteinExistence type="inferred from homology"/>
<organism evidence="6 7">
    <name type="scientific">Mycteria americana</name>
    <name type="common">Wood stork</name>
    <dbReference type="NCBI Taxonomy" id="33587"/>
    <lineage>
        <taxon>Eukaryota</taxon>
        <taxon>Metazoa</taxon>
        <taxon>Chordata</taxon>
        <taxon>Craniata</taxon>
        <taxon>Vertebrata</taxon>
        <taxon>Euteleostomi</taxon>
        <taxon>Archelosauria</taxon>
        <taxon>Archosauria</taxon>
        <taxon>Dinosauria</taxon>
        <taxon>Saurischia</taxon>
        <taxon>Theropoda</taxon>
        <taxon>Coelurosauria</taxon>
        <taxon>Aves</taxon>
        <taxon>Neognathae</taxon>
        <taxon>Neoaves</taxon>
        <taxon>Aequornithes</taxon>
        <taxon>Ciconiiformes</taxon>
        <taxon>Ciconiidae</taxon>
        <taxon>Mycteria</taxon>
    </lineage>
</organism>
<comment type="caution">
    <text evidence="6">The sequence shown here is derived from an EMBL/GenBank/DDBJ whole genome shotgun (WGS) entry which is preliminary data.</text>
</comment>
<evidence type="ECO:0000256" key="5">
    <source>
        <dbReference type="RuleBase" id="RU364002"/>
    </source>
</evidence>
<evidence type="ECO:0000313" key="6">
    <source>
        <dbReference type="EMBL" id="KAK4805643.1"/>
    </source>
</evidence>
<comment type="subunit">
    <text evidence="2 5">The avian keratins (F-ker, S-ker, C-ker and B-ker) are a complex mixture of very similar polypeptides.</text>
</comment>
<name>A0AAN7N8R4_MYCAM</name>
<sequence length="187" mass="19911">MDDSFITQVTEEPRRTGALLDLIHTKKEGLVGDVKIKGSLGCSGKEMVEFRILRGGRKKRPLVLGQVRATIKASPGPHCLIHFSHLLLLGNQCLPCWPCDPTPLANSCNEPYVMQCQYSTVVIEPPPVVVALPGPILSSFPQNTVVGSSTSAAVGSILNCDGVPITSGCCDLSGISSCYCGRSYNPL</sequence>
<evidence type="ECO:0000256" key="2">
    <source>
        <dbReference type="ARBA" id="ARBA00011806"/>
    </source>
</evidence>
<gene>
    <name evidence="6" type="ORF">QYF61_022401</name>
</gene>
<dbReference type="Proteomes" id="UP001333110">
    <property type="component" value="Unassembled WGS sequence"/>
</dbReference>
<keyword evidence="3 5" id="KW-0416">Keratin</keyword>
<dbReference type="GO" id="GO:0005882">
    <property type="term" value="C:intermediate filament"/>
    <property type="evidence" value="ECO:0007669"/>
    <property type="project" value="UniProtKB-KW"/>
</dbReference>
<evidence type="ECO:0000256" key="4">
    <source>
        <dbReference type="ARBA" id="ARBA00022990"/>
    </source>
</evidence>
<dbReference type="GO" id="GO:0005200">
    <property type="term" value="F:structural constituent of cytoskeleton"/>
    <property type="evidence" value="ECO:0007669"/>
    <property type="project" value="InterPro"/>
</dbReference>
<keyword evidence="4" id="KW-0007">Acetylation</keyword>
<dbReference type="AlphaFoldDB" id="A0AAN7N8R4"/>
<keyword evidence="7" id="KW-1185">Reference proteome</keyword>
<evidence type="ECO:0000256" key="3">
    <source>
        <dbReference type="ARBA" id="ARBA00022744"/>
    </source>
</evidence>
<evidence type="ECO:0000313" key="7">
    <source>
        <dbReference type="Proteomes" id="UP001333110"/>
    </source>
</evidence>
<evidence type="ECO:0000256" key="1">
    <source>
        <dbReference type="ARBA" id="ARBA00008702"/>
    </source>
</evidence>
<dbReference type="Pfam" id="PF02422">
    <property type="entry name" value="Keratin"/>
    <property type="match status" value="1"/>
</dbReference>
<dbReference type="PANTHER" id="PTHR31203:SF1">
    <property type="entry name" value="BETA-KERATIN-RELATED PROTEIN-RELATED"/>
    <property type="match status" value="1"/>
</dbReference>
<accession>A0AAN7N8R4</accession>
<dbReference type="PANTHER" id="PTHR31203">
    <property type="entry name" value="BETA-KERATIN-RELATED PROTEIN-RELATED"/>
    <property type="match status" value="1"/>
</dbReference>
<protein>
    <recommendedName>
        <fullName evidence="5">Keratin</fullName>
    </recommendedName>
</protein>
<reference evidence="6 7" key="1">
    <citation type="journal article" date="2023" name="J. Hered.">
        <title>Chromosome-level genome of the wood stork (Mycteria americana) provides insight into avian chromosome evolution.</title>
        <authorList>
            <person name="Flamio R. Jr."/>
            <person name="Ramstad K.M."/>
        </authorList>
    </citation>
    <scope>NUCLEOTIDE SEQUENCE [LARGE SCALE GENOMIC DNA]</scope>
    <source>
        <strain evidence="6">JAX WOST 10</strain>
    </source>
</reference>